<protein>
    <submittedName>
        <fullName evidence="2">Uncharacterized protein</fullName>
    </submittedName>
</protein>
<name>A0A914CH91_9BILA</name>
<proteinExistence type="predicted"/>
<keyword evidence="1" id="KW-1185">Reference proteome</keyword>
<reference evidence="2" key="1">
    <citation type="submission" date="2022-11" db="UniProtKB">
        <authorList>
            <consortium name="WormBaseParasite"/>
        </authorList>
    </citation>
    <scope>IDENTIFICATION</scope>
</reference>
<dbReference type="AlphaFoldDB" id="A0A914CH91"/>
<sequence>MREIKSVDCCSSKCIHSIILSRRGISGQPKNPSTCIFEQQPLSTRLWTLTRCISDSLLLRYISSQLISRLAMYIFSLQYLVVRTLSRWMDFEALELIDSHWLLFYLHGLSVCAS</sequence>
<accession>A0A914CH91</accession>
<dbReference type="WBParaSite" id="ACRNAN_scaffold10848.g22225.t1">
    <property type="protein sequence ID" value="ACRNAN_scaffold10848.g22225.t1"/>
    <property type="gene ID" value="ACRNAN_scaffold10848.g22225"/>
</dbReference>
<evidence type="ECO:0000313" key="1">
    <source>
        <dbReference type="Proteomes" id="UP000887540"/>
    </source>
</evidence>
<organism evidence="1 2">
    <name type="scientific">Acrobeloides nanus</name>
    <dbReference type="NCBI Taxonomy" id="290746"/>
    <lineage>
        <taxon>Eukaryota</taxon>
        <taxon>Metazoa</taxon>
        <taxon>Ecdysozoa</taxon>
        <taxon>Nematoda</taxon>
        <taxon>Chromadorea</taxon>
        <taxon>Rhabditida</taxon>
        <taxon>Tylenchina</taxon>
        <taxon>Cephalobomorpha</taxon>
        <taxon>Cephaloboidea</taxon>
        <taxon>Cephalobidae</taxon>
        <taxon>Acrobeloides</taxon>
    </lineage>
</organism>
<evidence type="ECO:0000313" key="2">
    <source>
        <dbReference type="WBParaSite" id="ACRNAN_scaffold10848.g22225.t1"/>
    </source>
</evidence>
<dbReference type="Proteomes" id="UP000887540">
    <property type="component" value="Unplaced"/>
</dbReference>